<organism evidence="2 3">
    <name type="scientific">Roseibium aestuarii</name>
    <dbReference type="NCBI Taxonomy" id="2600299"/>
    <lineage>
        <taxon>Bacteria</taxon>
        <taxon>Pseudomonadati</taxon>
        <taxon>Pseudomonadota</taxon>
        <taxon>Alphaproteobacteria</taxon>
        <taxon>Hyphomicrobiales</taxon>
        <taxon>Stappiaceae</taxon>
        <taxon>Roseibium</taxon>
    </lineage>
</organism>
<gene>
    <name evidence="2" type="ORF">ACFSC7_14845</name>
</gene>
<accession>A0ABW4JYI4</accession>
<dbReference type="EMBL" id="JBHUFA010000009">
    <property type="protein sequence ID" value="MFD1696794.1"/>
    <property type="molecule type" value="Genomic_DNA"/>
</dbReference>
<evidence type="ECO:0008006" key="4">
    <source>
        <dbReference type="Google" id="ProtNLM"/>
    </source>
</evidence>
<comment type="caution">
    <text evidence="2">The sequence shown here is derived from an EMBL/GenBank/DDBJ whole genome shotgun (WGS) entry which is preliminary data.</text>
</comment>
<evidence type="ECO:0000313" key="2">
    <source>
        <dbReference type="EMBL" id="MFD1696794.1"/>
    </source>
</evidence>
<dbReference type="RefSeq" id="WP_149894336.1">
    <property type="nucleotide sequence ID" value="NZ_JBHUFA010000009.1"/>
</dbReference>
<evidence type="ECO:0000313" key="3">
    <source>
        <dbReference type="Proteomes" id="UP001597327"/>
    </source>
</evidence>
<feature type="transmembrane region" description="Helical" evidence="1">
    <location>
        <begin position="78"/>
        <end position="100"/>
    </location>
</feature>
<feature type="transmembrane region" description="Helical" evidence="1">
    <location>
        <begin position="49"/>
        <end position="71"/>
    </location>
</feature>
<name>A0ABW4JYI4_9HYPH</name>
<evidence type="ECO:0000256" key="1">
    <source>
        <dbReference type="SAM" id="Phobius"/>
    </source>
</evidence>
<dbReference type="Proteomes" id="UP001597327">
    <property type="component" value="Unassembled WGS sequence"/>
</dbReference>
<keyword evidence="1" id="KW-1133">Transmembrane helix</keyword>
<keyword evidence="1" id="KW-0472">Membrane</keyword>
<feature type="transmembrane region" description="Helical" evidence="1">
    <location>
        <begin position="12"/>
        <end position="29"/>
    </location>
</feature>
<reference evidence="3" key="1">
    <citation type="journal article" date="2019" name="Int. J. Syst. Evol. Microbiol.">
        <title>The Global Catalogue of Microorganisms (GCM) 10K type strain sequencing project: providing services to taxonomists for standard genome sequencing and annotation.</title>
        <authorList>
            <consortium name="The Broad Institute Genomics Platform"/>
            <consortium name="The Broad Institute Genome Sequencing Center for Infectious Disease"/>
            <person name="Wu L."/>
            <person name="Ma J."/>
        </authorList>
    </citation>
    <scope>NUCLEOTIDE SEQUENCE [LARGE SCALE GENOMIC DNA]</scope>
    <source>
        <strain evidence="3">JCM 3369</strain>
    </source>
</reference>
<protein>
    <recommendedName>
        <fullName evidence="4">TrbC/VIRB2 family protein</fullName>
    </recommendedName>
</protein>
<keyword evidence="1" id="KW-0812">Transmembrane</keyword>
<sequence>MKLPPYQPTRLIGNLAALVLIVLGGAYLFDLTFRWFGWESDAFCSAVAFFTPPSFAIGVVLATLGALIWAISQFRGQTGIGLMIGGFILAVLPGIMPRYFGWDCLLTP</sequence>
<proteinExistence type="predicted"/>
<keyword evidence="3" id="KW-1185">Reference proteome</keyword>